<evidence type="ECO:0000259" key="1">
    <source>
        <dbReference type="Pfam" id="PF12680"/>
    </source>
</evidence>
<reference evidence="2 3" key="1">
    <citation type="submission" date="2019-11" db="EMBL/GenBank/DDBJ databases">
        <title>Pseudomonas flavidum sp. nov., isolated from Baiyang Lake.</title>
        <authorList>
            <person name="Zhao Y."/>
        </authorList>
    </citation>
    <scope>NUCLEOTIDE SEQUENCE [LARGE SCALE GENOMIC DNA]</scope>
    <source>
        <strain evidence="3">R-22-3 w-18</strain>
    </source>
</reference>
<dbReference type="Proteomes" id="UP000429555">
    <property type="component" value="Unassembled WGS sequence"/>
</dbReference>
<comment type="caution">
    <text evidence="2">The sequence shown here is derived from an EMBL/GenBank/DDBJ whole genome shotgun (WGS) entry which is preliminary data.</text>
</comment>
<dbReference type="SUPFAM" id="SSF54427">
    <property type="entry name" value="NTF2-like"/>
    <property type="match status" value="1"/>
</dbReference>
<evidence type="ECO:0000313" key="2">
    <source>
        <dbReference type="EMBL" id="MVW75058.1"/>
    </source>
</evidence>
<feature type="domain" description="SnoaL-like" evidence="1">
    <location>
        <begin position="12"/>
        <end position="113"/>
    </location>
</feature>
<dbReference type="RefSeq" id="WP_160343979.1">
    <property type="nucleotide sequence ID" value="NZ_WKJZ01000001.1"/>
</dbReference>
<protein>
    <submittedName>
        <fullName evidence="2">DUF2358 domain-containing protein</fullName>
    </submittedName>
</protein>
<dbReference type="EMBL" id="WKJZ01000001">
    <property type="protein sequence ID" value="MVW75058.1"/>
    <property type="molecule type" value="Genomic_DNA"/>
</dbReference>
<name>A0A6I4KTL7_9PSED</name>
<dbReference type="InterPro" id="IPR032710">
    <property type="entry name" value="NTF2-like_dom_sf"/>
</dbReference>
<keyword evidence="3" id="KW-1185">Reference proteome</keyword>
<accession>A0A6I4KTL7</accession>
<dbReference type="AlphaFoldDB" id="A0A6I4KTL7"/>
<dbReference type="InterPro" id="IPR037401">
    <property type="entry name" value="SnoaL-like"/>
</dbReference>
<sequence>MSDFLRQFAQDFAGLNKDNLDTLGQLYSEDALFCDPLHEVRGLANMRRYFAEMYANVSELRFDFYGFDQAREGEGYLRWTMSYRHPRLAKGQLIRVEGCSHLQWNASGRVYRHRDYFDAGNLLYEHLPLMGQVIRWLKRRLA</sequence>
<dbReference type="Gene3D" id="3.10.450.50">
    <property type="match status" value="1"/>
</dbReference>
<organism evidence="2 3">
    <name type="scientific">Pseudomonas xionganensis</name>
    <dbReference type="NCBI Taxonomy" id="2654845"/>
    <lineage>
        <taxon>Bacteria</taxon>
        <taxon>Pseudomonadati</taxon>
        <taxon>Pseudomonadota</taxon>
        <taxon>Gammaproteobacteria</taxon>
        <taxon>Pseudomonadales</taxon>
        <taxon>Pseudomonadaceae</taxon>
        <taxon>Pseudomonas</taxon>
    </lineage>
</organism>
<dbReference type="Pfam" id="PF12680">
    <property type="entry name" value="SnoaL_2"/>
    <property type="match status" value="1"/>
</dbReference>
<proteinExistence type="predicted"/>
<gene>
    <name evidence="2" type="ORF">GJV18_06990</name>
</gene>
<evidence type="ECO:0000313" key="3">
    <source>
        <dbReference type="Proteomes" id="UP000429555"/>
    </source>
</evidence>